<organism evidence="2 3">
    <name type="scientific">Effrenium voratum</name>
    <dbReference type="NCBI Taxonomy" id="2562239"/>
    <lineage>
        <taxon>Eukaryota</taxon>
        <taxon>Sar</taxon>
        <taxon>Alveolata</taxon>
        <taxon>Dinophyceae</taxon>
        <taxon>Suessiales</taxon>
        <taxon>Symbiodiniaceae</taxon>
        <taxon>Effrenium</taxon>
    </lineage>
</organism>
<gene>
    <name evidence="2" type="ORF">EVOR1521_LOCUS5534</name>
</gene>
<evidence type="ECO:0000313" key="2">
    <source>
        <dbReference type="EMBL" id="CAJ1376484.1"/>
    </source>
</evidence>
<name>A0AA36ML35_9DINO</name>
<evidence type="ECO:0000256" key="1">
    <source>
        <dbReference type="SAM" id="SignalP"/>
    </source>
</evidence>
<accession>A0AA36ML35</accession>
<sequence length="111" mass="12578">MRFHGLPFSWARGIFLALAAATGVWAKGTSNCPEGAAWLEDLNSYNKFPVNTWVPSLDFRDISFTMIADIYVYDPARSVDLLVGKSRCERKFRTIAVVPDQYSAQVWFLPQ</sequence>
<protein>
    <submittedName>
        <fullName evidence="2">Uncharacterized protein</fullName>
    </submittedName>
</protein>
<evidence type="ECO:0000313" key="3">
    <source>
        <dbReference type="Proteomes" id="UP001178507"/>
    </source>
</evidence>
<dbReference type="Proteomes" id="UP001178507">
    <property type="component" value="Unassembled WGS sequence"/>
</dbReference>
<comment type="caution">
    <text evidence="2">The sequence shown here is derived from an EMBL/GenBank/DDBJ whole genome shotgun (WGS) entry which is preliminary data.</text>
</comment>
<dbReference type="EMBL" id="CAUJNA010000397">
    <property type="protein sequence ID" value="CAJ1376484.1"/>
    <property type="molecule type" value="Genomic_DNA"/>
</dbReference>
<feature type="signal peptide" evidence="1">
    <location>
        <begin position="1"/>
        <end position="26"/>
    </location>
</feature>
<reference evidence="2" key="1">
    <citation type="submission" date="2023-08" db="EMBL/GenBank/DDBJ databases">
        <authorList>
            <person name="Chen Y."/>
            <person name="Shah S."/>
            <person name="Dougan E. K."/>
            <person name="Thang M."/>
            <person name="Chan C."/>
        </authorList>
    </citation>
    <scope>NUCLEOTIDE SEQUENCE</scope>
</reference>
<keyword evidence="3" id="KW-1185">Reference proteome</keyword>
<dbReference type="AlphaFoldDB" id="A0AA36ML35"/>
<proteinExistence type="predicted"/>
<feature type="chain" id="PRO_5041385835" evidence="1">
    <location>
        <begin position="27"/>
        <end position="111"/>
    </location>
</feature>
<keyword evidence="1" id="KW-0732">Signal</keyword>